<feature type="compositionally biased region" description="Low complexity" evidence="1">
    <location>
        <begin position="389"/>
        <end position="408"/>
    </location>
</feature>
<sequence>MTDKKSPEQLLKEWRNICFLEEQLTMSEAADSLIHDKREPLVEARPTPGSNNTNWSLYNTVRNDEAILVHAGIWNSSTPLDTGNFVPEGEKTAASIPRKRVQRTIGFKCDVSYRIDTSLDETIWDNLKTFECHAESLENFNVTKRDRSNYQDGSRREMYIMAYKLFTRTFNSPREPEFEPHEWLSKAVAAQKWQEWAVNPDKPKFYDLVDGVLVDLSKSSPPEYKKGDIVWFAFKVTFYIGKESWSPEIVPMEFVRVVSGKGLYSDSFENDTPDSGTTEAAVVRVPPKRLEVGQSITFISREELAGKQKTEERSDSETIASSSTSGGTKEDTDNSNNGEGKEEGEDQSDPDKTAPSSSSSEGAPKEKMPKDNDVNGTEKLAEESDLDPVASSSASGGTAEETTTSKTTTVKRKAEEYLDATTLSTSAHASEGVASKKGSGAVAGVVNGEGKTQEGPKKKAKKNRS</sequence>
<accession>A0A409Y110</accession>
<dbReference type="EMBL" id="NHYE01001334">
    <property type="protein sequence ID" value="PPQ96724.1"/>
    <property type="molecule type" value="Genomic_DNA"/>
</dbReference>
<gene>
    <name evidence="2" type="ORF">CVT26_010277</name>
</gene>
<evidence type="ECO:0000256" key="1">
    <source>
        <dbReference type="SAM" id="MobiDB-lite"/>
    </source>
</evidence>
<dbReference type="AlphaFoldDB" id="A0A409Y110"/>
<keyword evidence="3" id="KW-1185">Reference proteome</keyword>
<organism evidence="2 3">
    <name type="scientific">Gymnopilus dilepis</name>
    <dbReference type="NCBI Taxonomy" id="231916"/>
    <lineage>
        <taxon>Eukaryota</taxon>
        <taxon>Fungi</taxon>
        <taxon>Dikarya</taxon>
        <taxon>Basidiomycota</taxon>
        <taxon>Agaricomycotina</taxon>
        <taxon>Agaricomycetes</taxon>
        <taxon>Agaricomycetidae</taxon>
        <taxon>Agaricales</taxon>
        <taxon>Agaricineae</taxon>
        <taxon>Hymenogastraceae</taxon>
        <taxon>Gymnopilus</taxon>
    </lineage>
</organism>
<feature type="compositionally biased region" description="Basic and acidic residues" evidence="1">
    <location>
        <begin position="303"/>
        <end position="316"/>
    </location>
</feature>
<feature type="region of interest" description="Disordered" evidence="1">
    <location>
        <begin position="303"/>
        <end position="465"/>
    </location>
</feature>
<dbReference type="Proteomes" id="UP000284706">
    <property type="component" value="Unassembled WGS sequence"/>
</dbReference>
<dbReference type="InParanoid" id="A0A409Y110"/>
<protein>
    <submittedName>
        <fullName evidence="2">Uncharacterized protein</fullName>
    </submittedName>
</protein>
<comment type="caution">
    <text evidence="2">The sequence shown here is derived from an EMBL/GenBank/DDBJ whole genome shotgun (WGS) entry which is preliminary data.</text>
</comment>
<feature type="compositionally biased region" description="Basic and acidic residues" evidence="1">
    <location>
        <begin position="363"/>
        <end position="373"/>
    </location>
</feature>
<evidence type="ECO:0000313" key="2">
    <source>
        <dbReference type="EMBL" id="PPQ96724.1"/>
    </source>
</evidence>
<dbReference type="OrthoDB" id="3034725at2759"/>
<reference evidence="2 3" key="1">
    <citation type="journal article" date="2018" name="Evol. Lett.">
        <title>Horizontal gene cluster transfer increased hallucinogenic mushroom diversity.</title>
        <authorList>
            <person name="Reynolds H.T."/>
            <person name="Vijayakumar V."/>
            <person name="Gluck-Thaler E."/>
            <person name="Korotkin H.B."/>
            <person name="Matheny P.B."/>
            <person name="Slot J.C."/>
        </authorList>
    </citation>
    <scope>NUCLEOTIDE SEQUENCE [LARGE SCALE GENOMIC DNA]</scope>
    <source>
        <strain evidence="2 3">SRW20</strain>
    </source>
</reference>
<name>A0A409Y110_9AGAR</name>
<evidence type="ECO:0000313" key="3">
    <source>
        <dbReference type="Proteomes" id="UP000284706"/>
    </source>
</evidence>
<proteinExistence type="predicted"/>
<dbReference type="STRING" id="231916.A0A409Y110"/>